<dbReference type="SUPFAM" id="SSF74650">
    <property type="entry name" value="Galactose mutarotase-like"/>
    <property type="match status" value="1"/>
</dbReference>
<feature type="active site" evidence="5">
    <location>
        <position position="236"/>
    </location>
</feature>
<evidence type="ECO:0000313" key="7">
    <source>
        <dbReference type="Proteomes" id="UP000199603"/>
    </source>
</evidence>
<comment type="catalytic activity">
    <reaction evidence="1">
        <text>alpha-D-glucose 6-phosphate = beta-D-glucose 6-phosphate</text>
        <dbReference type="Rhea" id="RHEA:16249"/>
        <dbReference type="ChEBI" id="CHEBI:58225"/>
        <dbReference type="ChEBI" id="CHEBI:58247"/>
        <dbReference type="EC" id="5.1.3.15"/>
    </reaction>
</comment>
<evidence type="ECO:0000256" key="2">
    <source>
        <dbReference type="ARBA" id="ARBA00005866"/>
    </source>
</evidence>
<dbReference type="AlphaFoldDB" id="A0A1G6YPQ1"/>
<dbReference type="OrthoDB" id="9772911at2"/>
<accession>A0A1G6YPQ1</accession>
<evidence type="ECO:0000256" key="4">
    <source>
        <dbReference type="ARBA" id="ARBA00023235"/>
    </source>
</evidence>
<dbReference type="GO" id="GO:0047938">
    <property type="term" value="F:glucose-6-phosphate 1-epimerase activity"/>
    <property type="evidence" value="ECO:0007669"/>
    <property type="project" value="UniProtKB-EC"/>
</dbReference>
<keyword evidence="7" id="KW-1185">Reference proteome</keyword>
<dbReference type="EMBL" id="FNAG01000010">
    <property type="protein sequence ID" value="SDD92003.1"/>
    <property type="molecule type" value="Genomic_DNA"/>
</dbReference>
<dbReference type="Gene3D" id="2.70.98.10">
    <property type="match status" value="1"/>
</dbReference>
<dbReference type="EC" id="5.1.3.15" evidence="3"/>
<keyword evidence="4" id="KW-0413">Isomerase</keyword>
<dbReference type="STRING" id="265719.SAMN04488509_11097"/>
<dbReference type="InterPro" id="IPR011013">
    <property type="entry name" value="Gal_mutarotase_sf_dom"/>
</dbReference>
<evidence type="ECO:0000313" key="6">
    <source>
        <dbReference type="EMBL" id="SDD92003.1"/>
    </source>
</evidence>
<sequence>MQTLTLQHGDAFAEFSLFGGQLLRWRAGGRERLFMSPRAVLDGHAAIRGGVPVIFPQFNARGPYARHGFARTQPWRLREQADDRLLLELTDSEATRALWPHRFALHLEARLAADTMVLTLDIENRDAFGMEFCCALHTYFACTLGQTRVLGLADCSFEEGGDWHPASRQEALMPSPPLDRIYRGRSPTLLLQDDGGTLSIEAEGFADWVVWNPGEAGAAALADLGTGCSGAFLCIEPGAIFEPIRLASGERWAGVLRLRVLG</sequence>
<dbReference type="PANTHER" id="PTHR11122:SF13">
    <property type="entry name" value="GLUCOSE-6-PHOSPHATE 1-EPIMERASE"/>
    <property type="match status" value="1"/>
</dbReference>
<dbReference type="PIRSF" id="PIRSF016020">
    <property type="entry name" value="PHexose_mutarotase"/>
    <property type="match status" value="1"/>
</dbReference>
<reference evidence="6 7" key="1">
    <citation type="submission" date="2016-10" db="EMBL/GenBank/DDBJ databases">
        <authorList>
            <person name="de Groot N.N."/>
        </authorList>
    </citation>
    <scope>NUCLEOTIDE SEQUENCE [LARGE SCALE GENOMIC DNA]</scope>
    <source>
        <strain evidence="6 7">DSM 16957</strain>
    </source>
</reference>
<dbReference type="GO" id="GO:0030246">
    <property type="term" value="F:carbohydrate binding"/>
    <property type="evidence" value="ECO:0007669"/>
    <property type="project" value="InterPro"/>
</dbReference>
<dbReference type="Proteomes" id="UP000199603">
    <property type="component" value="Unassembled WGS sequence"/>
</dbReference>
<proteinExistence type="inferred from homology"/>
<protein>
    <recommendedName>
        <fullName evidence="3">glucose-6-phosphate 1-epimerase</fullName>
        <ecNumber evidence="3">5.1.3.15</ecNumber>
    </recommendedName>
</protein>
<dbReference type="PANTHER" id="PTHR11122">
    <property type="entry name" value="APOSPORY-ASSOCIATED PROTEIN C-RELATED"/>
    <property type="match status" value="1"/>
</dbReference>
<dbReference type="GO" id="GO:0005737">
    <property type="term" value="C:cytoplasm"/>
    <property type="evidence" value="ECO:0007669"/>
    <property type="project" value="TreeGrafter"/>
</dbReference>
<dbReference type="Pfam" id="PF01263">
    <property type="entry name" value="Aldose_epim"/>
    <property type="match status" value="1"/>
</dbReference>
<name>A0A1G6YPQ1_9GAMM</name>
<dbReference type="CDD" id="cd09020">
    <property type="entry name" value="D-hex-6-P-epi_like"/>
    <property type="match status" value="1"/>
</dbReference>
<comment type="similarity">
    <text evidence="2">Belongs to the glucose-6-phosphate 1-epimerase family.</text>
</comment>
<dbReference type="InterPro" id="IPR025532">
    <property type="entry name" value="G6P_1-epimerase"/>
</dbReference>
<evidence type="ECO:0000256" key="5">
    <source>
        <dbReference type="PIRSR" id="PIRSR016020-1"/>
    </source>
</evidence>
<dbReference type="InterPro" id="IPR014718">
    <property type="entry name" value="GH-type_carb-bd"/>
</dbReference>
<organism evidence="6 7">
    <name type="scientific">Aquimonas voraii</name>
    <dbReference type="NCBI Taxonomy" id="265719"/>
    <lineage>
        <taxon>Bacteria</taxon>
        <taxon>Pseudomonadati</taxon>
        <taxon>Pseudomonadota</taxon>
        <taxon>Gammaproteobacteria</taxon>
        <taxon>Lysobacterales</taxon>
        <taxon>Lysobacteraceae</taxon>
        <taxon>Aquimonas</taxon>
    </lineage>
</organism>
<gene>
    <name evidence="6" type="ORF">SAMN04488509_11097</name>
</gene>
<dbReference type="InterPro" id="IPR008183">
    <property type="entry name" value="Aldose_1/G6P_1-epimerase"/>
</dbReference>
<dbReference type="RefSeq" id="WP_091244168.1">
    <property type="nucleotide sequence ID" value="NZ_FNAG01000010.1"/>
</dbReference>
<evidence type="ECO:0000256" key="3">
    <source>
        <dbReference type="ARBA" id="ARBA00012083"/>
    </source>
</evidence>
<feature type="active site" evidence="5">
    <location>
        <position position="137"/>
    </location>
</feature>
<dbReference type="GO" id="GO:0005975">
    <property type="term" value="P:carbohydrate metabolic process"/>
    <property type="evidence" value="ECO:0007669"/>
    <property type="project" value="InterPro"/>
</dbReference>
<evidence type="ECO:0000256" key="1">
    <source>
        <dbReference type="ARBA" id="ARBA00001096"/>
    </source>
</evidence>